<protein>
    <submittedName>
        <fullName evidence="2">Pentatricopeptide repeat-containing protein</fullName>
    </submittedName>
</protein>
<feature type="region of interest" description="Disordered" evidence="1">
    <location>
        <begin position="1"/>
        <end position="24"/>
    </location>
</feature>
<keyword evidence="3" id="KW-1185">Reference proteome</keyword>
<feature type="region of interest" description="Disordered" evidence="1">
    <location>
        <begin position="66"/>
        <end position="118"/>
    </location>
</feature>
<organism evidence="2 3">
    <name type="scientific">Striga asiatica</name>
    <name type="common">Asiatic witchweed</name>
    <name type="synonym">Buchnera asiatica</name>
    <dbReference type="NCBI Taxonomy" id="4170"/>
    <lineage>
        <taxon>Eukaryota</taxon>
        <taxon>Viridiplantae</taxon>
        <taxon>Streptophyta</taxon>
        <taxon>Embryophyta</taxon>
        <taxon>Tracheophyta</taxon>
        <taxon>Spermatophyta</taxon>
        <taxon>Magnoliopsida</taxon>
        <taxon>eudicotyledons</taxon>
        <taxon>Gunneridae</taxon>
        <taxon>Pentapetalae</taxon>
        <taxon>asterids</taxon>
        <taxon>lamiids</taxon>
        <taxon>Lamiales</taxon>
        <taxon>Orobanchaceae</taxon>
        <taxon>Buchnereae</taxon>
        <taxon>Striga</taxon>
    </lineage>
</organism>
<name>A0A5A7PEJ8_STRAF</name>
<accession>A0A5A7PEJ8</accession>
<dbReference type="EMBL" id="BKCP01004450">
    <property type="protein sequence ID" value="GER31353.1"/>
    <property type="molecule type" value="Genomic_DNA"/>
</dbReference>
<evidence type="ECO:0000313" key="3">
    <source>
        <dbReference type="Proteomes" id="UP000325081"/>
    </source>
</evidence>
<gene>
    <name evidence="2" type="ORF">STAS_07349</name>
</gene>
<dbReference type="Proteomes" id="UP000325081">
    <property type="component" value="Unassembled WGS sequence"/>
</dbReference>
<feature type="compositionally biased region" description="Basic residues" evidence="1">
    <location>
        <begin position="72"/>
        <end position="87"/>
    </location>
</feature>
<reference evidence="3" key="1">
    <citation type="journal article" date="2019" name="Curr. Biol.">
        <title>Genome Sequence of Striga asiatica Provides Insight into the Evolution of Plant Parasitism.</title>
        <authorList>
            <person name="Yoshida S."/>
            <person name="Kim S."/>
            <person name="Wafula E.K."/>
            <person name="Tanskanen J."/>
            <person name="Kim Y.M."/>
            <person name="Honaas L."/>
            <person name="Yang Z."/>
            <person name="Spallek T."/>
            <person name="Conn C.E."/>
            <person name="Ichihashi Y."/>
            <person name="Cheong K."/>
            <person name="Cui S."/>
            <person name="Der J.P."/>
            <person name="Gundlach H."/>
            <person name="Jiao Y."/>
            <person name="Hori C."/>
            <person name="Ishida J.K."/>
            <person name="Kasahara H."/>
            <person name="Kiba T."/>
            <person name="Kim M.S."/>
            <person name="Koo N."/>
            <person name="Laohavisit A."/>
            <person name="Lee Y.H."/>
            <person name="Lumba S."/>
            <person name="McCourt P."/>
            <person name="Mortimer J.C."/>
            <person name="Mutuku J.M."/>
            <person name="Nomura T."/>
            <person name="Sasaki-Sekimoto Y."/>
            <person name="Seto Y."/>
            <person name="Wang Y."/>
            <person name="Wakatake T."/>
            <person name="Sakakibara H."/>
            <person name="Demura T."/>
            <person name="Yamaguchi S."/>
            <person name="Yoneyama K."/>
            <person name="Manabe R.I."/>
            <person name="Nelson D.C."/>
            <person name="Schulman A.H."/>
            <person name="Timko M.P."/>
            <person name="dePamphilis C.W."/>
            <person name="Choi D."/>
            <person name="Shirasu K."/>
        </authorList>
    </citation>
    <scope>NUCLEOTIDE SEQUENCE [LARGE SCALE GENOMIC DNA]</scope>
    <source>
        <strain evidence="3">cv. UVA1</strain>
    </source>
</reference>
<comment type="caution">
    <text evidence="2">The sequence shown here is derived from an EMBL/GenBank/DDBJ whole genome shotgun (WGS) entry which is preliminary data.</text>
</comment>
<proteinExistence type="predicted"/>
<sequence>MSSFHSSPCCHRHRSAAPSPPQTNRLTGQILAAVIQNRPLDSAPTQHNQTRIWTSVLRPIPLHLFQSPRSIGRQKTHRHRSPIHQRNLKQETTNRKTSSLILGPQRPQAPESRPREGARVLVLGREPVRLPAR</sequence>
<evidence type="ECO:0000313" key="2">
    <source>
        <dbReference type="EMBL" id="GER31353.1"/>
    </source>
</evidence>
<evidence type="ECO:0000256" key="1">
    <source>
        <dbReference type="SAM" id="MobiDB-lite"/>
    </source>
</evidence>
<dbReference type="AlphaFoldDB" id="A0A5A7PEJ8"/>